<dbReference type="OMA" id="HAGCVIM"/>
<evidence type="ECO:0000256" key="1">
    <source>
        <dbReference type="SAM" id="MobiDB-lite"/>
    </source>
</evidence>
<dbReference type="InterPro" id="IPR011701">
    <property type="entry name" value="MFS"/>
</dbReference>
<dbReference type="PANTHER" id="PTHR11360">
    <property type="entry name" value="MONOCARBOXYLATE TRANSPORTER"/>
    <property type="match status" value="1"/>
</dbReference>
<keyword evidence="4" id="KW-1185">Reference proteome</keyword>
<feature type="compositionally biased region" description="Polar residues" evidence="1">
    <location>
        <begin position="1"/>
        <end position="32"/>
    </location>
</feature>
<dbReference type="Gene3D" id="1.20.1250.20">
    <property type="entry name" value="MFS general substrate transporter like domains"/>
    <property type="match status" value="2"/>
</dbReference>
<dbReference type="KEGG" id="vde:111253234"/>
<feature type="transmembrane region" description="Helical" evidence="2">
    <location>
        <begin position="85"/>
        <end position="106"/>
    </location>
</feature>
<feature type="transmembrane region" description="Helical" evidence="2">
    <location>
        <begin position="203"/>
        <end position="221"/>
    </location>
</feature>
<dbReference type="InterPro" id="IPR050327">
    <property type="entry name" value="Proton-linked_MCT"/>
</dbReference>
<dbReference type="PANTHER" id="PTHR11360:SF303">
    <property type="entry name" value="MAJOR FACILITATOR SUPERFAMILY (MFS) PROFILE DOMAIN-CONTAINING PROTEIN"/>
    <property type="match status" value="1"/>
</dbReference>
<evidence type="ECO:0008006" key="5">
    <source>
        <dbReference type="Google" id="ProtNLM"/>
    </source>
</evidence>
<feature type="transmembrane region" description="Helical" evidence="2">
    <location>
        <begin position="382"/>
        <end position="402"/>
    </location>
</feature>
<dbReference type="SUPFAM" id="SSF103473">
    <property type="entry name" value="MFS general substrate transporter"/>
    <property type="match status" value="1"/>
</dbReference>
<dbReference type="InParanoid" id="A0A7M7MDD3"/>
<feature type="transmembrane region" description="Helical" evidence="2">
    <location>
        <begin position="113"/>
        <end position="132"/>
    </location>
</feature>
<proteinExistence type="predicted"/>
<feature type="region of interest" description="Disordered" evidence="1">
    <location>
        <begin position="1"/>
        <end position="42"/>
    </location>
</feature>
<dbReference type="Proteomes" id="UP000594260">
    <property type="component" value="Unplaced"/>
</dbReference>
<feature type="transmembrane region" description="Helical" evidence="2">
    <location>
        <begin position="257"/>
        <end position="276"/>
    </location>
</feature>
<keyword evidence="2" id="KW-1133">Transmembrane helix</keyword>
<keyword evidence="2" id="KW-0472">Membrane</keyword>
<evidence type="ECO:0000313" key="3">
    <source>
        <dbReference type="EnsemblMetazoa" id="XP_022668087"/>
    </source>
</evidence>
<feature type="transmembrane region" description="Helical" evidence="2">
    <location>
        <begin position="348"/>
        <end position="370"/>
    </location>
</feature>
<dbReference type="InterPro" id="IPR036259">
    <property type="entry name" value="MFS_trans_sf"/>
</dbReference>
<dbReference type="GO" id="GO:0008028">
    <property type="term" value="F:monocarboxylic acid transmembrane transporter activity"/>
    <property type="evidence" value="ECO:0007669"/>
    <property type="project" value="TreeGrafter"/>
</dbReference>
<name>A0A7M7MDD3_VARDE</name>
<feature type="transmembrane region" description="Helical" evidence="2">
    <location>
        <begin position="138"/>
        <end position="161"/>
    </location>
</feature>
<feature type="transmembrane region" description="Helical" evidence="2">
    <location>
        <begin position="325"/>
        <end position="342"/>
    </location>
</feature>
<feature type="transmembrane region" description="Helical" evidence="2">
    <location>
        <begin position="170"/>
        <end position="191"/>
    </location>
</feature>
<reference evidence="3" key="1">
    <citation type="submission" date="2021-01" db="UniProtKB">
        <authorList>
            <consortium name="EnsemblMetazoa"/>
        </authorList>
    </citation>
    <scope>IDENTIFICATION</scope>
</reference>
<feature type="transmembrane region" description="Helical" evidence="2">
    <location>
        <begin position="296"/>
        <end position="313"/>
    </location>
</feature>
<feature type="transmembrane region" description="Helical" evidence="2">
    <location>
        <begin position="414"/>
        <end position="434"/>
    </location>
</feature>
<accession>A0A7M7MDD3</accession>
<dbReference type="EnsemblMetazoa" id="XM_022812352">
    <property type="protein sequence ID" value="XP_022668087"/>
    <property type="gene ID" value="LOC111253234"/>
</dbReference>
<keyword evidence="2" id="KW-0812">Transmembrane</keyword>
<organism evidence="3 4">
    <name type="scientific">Varroa destructor</name>
    <name type="common">Honeybee mite</name>
    <dbReference type="NCBI Taxonomy" id="109461"/>
    <lineage>
        <taxon>Eukaryota</taxon>
        <taxon>Metazoa</taxon>
        <taxon>Ecdysozoa</taxon>
        <taxon>Arthropoda</taxon>
        <taxon>Chelicerata</taxon>
        <taxon>Arachnida</taxon>
        <taxon>Acari</taxon>
        <taxon>Parasitiformes</taxon>
        <taxon>Mesostigmata</taxon>
        <taxon>Gamasina</taxon>
        <taxon>Dermanyssoidea</taxon>
        <taxon>Varroidae</taxon>
        <taxon>Varroa</taxon>
    </lineage>
</organism>
<dbReference type="AlphaFoldDB" id="A0A7M7MDD3"/>
<dbReference type="OrthoDB" id="6416467at2759"/>
<protein>
    <recommendedName>
        <fullName evidence="5">Monocarboxylate transporter</fullName>
    </recommendedName>
</protein>
<evidence type="ECO:0000256" key="2">
    <source>
        <dbReference type="SAM" id="Phobius"/>
    </source>
</evidence>
<sequence>MLQQNATSDLLNTQEKNVSNPAPKCVSNNDNSESSRRKGPDGPESIRIGVYCLFVAFLCSAGFRSAGFLYMGIMDTYIVSHKDASWPLSVIGAITNLAGVIAGPLCQRYPTRPVMCCGAVAASAGMILSFWAQNIAQLTLSLGILYGFGCGVVFTGINVALSQHFDKYRAVAYGVVYAGSTMASFVFPNLLLALSLEYSFRNVLLIFGGIITNMFALALCIKEPSWTAARPSKTIEQKDSVKKATIREAFDIFRKPIFYVLLVSNIFFQYGFDAFMTTLVDFAVERGATLQQAVNLLPWFSAADVVGRGLFPIMADRGLIDRTKFIMTCYILTGVFTLLLPATNTYTELVLCILLMGSFCGCAAVMFLCVVSDIIGVSRFPLAIGTLGLTNGGFYFTKPFFFGYFCDVVQSYDGMFHMTGTLTLFVGLVWLCIIGSKRSRKHSFFLGTSSCCKFLKVLPVQDNRNQLPEVTVSAINLQHNDNLKAQSSHRIV</sequence>
<dbReference type="Pfam" id="PF07690">
    <property type="entry name" value="MFS_1"/>
    <property type="match status" value="1"/>
</dbReference>
<dbReference type="GeneID" id="111253234"/>
<dbReference type="RefSeq" id="XP_022668087.1">
    <property type="nucleotide sequence ID" value="XM_022812352.1"/>
</dbReference>
<evidence type="ECO:0000313" key="4">
    <source>
        <dbReference type="Proteomes" id="UP000594260"/>
    </source>
</evidence>
<feature type="transmembrane region" description="Helical" evidence="2">
    <location>
        <begin position="48"/>
        <end position="73"/>
    </location>
</feature>